<organism evidence="3 4">
    <name type="scientific">Aspergillus phoenicis ATCC 13157</name>
    <dbReference type="NCBI Taxonomy" id="1353007"/>
    <lineage>
        <taxon>Eukaryota</taxon>
        <taxon>Fungi</taxon>
        <taxon>Dikarya</taxon>
        <taxon>Ascomycota</taxon>
        <taxon>Pezizomycotina</taxon>
        <taxon>Eurotiomycetes</taxon>
        <taxon>Eurotiomycetidae</taxon>
        <taxon>Eurotiales</taxon>
        <taxon>Aspergillaceae</taxon>
        <taxon>Aspergillus</taxon>
    </lineage>
</organism>
<dbReference type="AlphaFoldDB" id="A0A370PNW4"/>
<sequence length="129" mass="14340">MFMFMFTLFIGGCTSVHFIQPAFPSSSSSSLSLMRWGMWMGDVGTNGRSMFHYDGAKIETDCMGCCATNTASLRWVIHVSSVMKPDSISTGWSSAKSAWMEQKAARKVDDDTHHNAKNISHTSLSMRQE</sequence>
<proteinExistence type="predicted"/>
<dbReference type="EMBL" id="KZ851850">
    <property type="protein sequence ID" value="RDK43877.1"/>
    <property type="molecule type" value="Genomic_DNA"/>
</dbReference>
<keyword evidence="4" id="KW-1185">Reference proteome</keyword>
<feature type="chain" id="PRO_5016953368" description="Secreted protein" evidence="2">
    <location>
        <begin position="16"/>
        <end position="129"/>
    </location>
</feature>
<accession>A0A370PNW4</accession>
<feature type="compositionally biased region" description="Polar residues" evidence="1">
    <location>
        <begin position="117"/>
        <end position="129"/>
    </location>
</feature>
<feature type="signal peptide" evidence="2">
    <location>
        <begin position="1"/>
        <end position="15"/>
    </location>
</feature>
<feature type="region of interest" description="Disordered" evidence="1">
    <location>
        <begin position="103"/>
        <end position="129"/>
    </location>
</feature>
<keyword evidence="2" id="KW-0732">Signal</keyword>
<dbReference type="Proteomes" id="UP000254937">
    <property type="component" value="Unassembled WGS sequence"/>
</dbReference>
<reference evidence="3 4" key="1">
    <citation type="submission" date="2018-07" db="EMBL/GenBank/DDBJ databases">
        <title>Section-level genome sequencing of Aspergillus section Nigri to investigate inter- and intra-species variation.</title>
        <authorList>
            <consortium name="DOE Joint Genome Institute"/>
            <person name="Vesth T.C."/>
            <person name="Nybo J.L."/>
            <person name="Theobald S."/>
            <person name="Frisvad J.C."/>
            <person name="Larsen T.O."/>
            <person name="Nielsen K.F."/>
            <person name="Hoof J.B."/>
            <person name="Brandl J."/>
            <person name="Salamov A."/>
            <person name="Riley R."/>
            <person name="Gladden J.M."/>
            <person name="Phatale P."/>
            <person name="Nielsen M.T."/>
            <person name="Lyhne E.K."/>
            <person name="Kogle M.E."/>
            <person name="Strasser K."/>
            <person name="McDonnell E."/>
            <person name="Barry K."/>
            <person name="Clum A."/>
            <person name="Chen C."/>
            <person name="Nolan M."/>
            <person name="Sandor L."/>
            <person name="Kuo A."/>
            <person name="Lipzen A."/>
            <person name="Hainaut M."/>
            <person name="Drula E."/>
            <person name="Tsang A."/>
            <person name="Magnuson J.K."/>
            <person name="Henrissat B."/>
            <person name="Wiebenga A."/>
            <person name="Simmons B.A."/>
            <person name="Makela M.R."/>
            <person name="De vries R.P."/>
            <person name="Grigoriev I.V."/>
            <person name="Mortensen U.H."/>
            <person name="Baker S.E."/>
            <person name="Andersen M.R."/>
        </authorList>
    </citation>
    <scope>NUCLEOTIDE SEQUENCE [LARGE SCALE GENOMIC DNA]</scope>
    <source>
        <strain evidence="3 4">ATCC 13157</strain>
    </source>
</reference>
<evidence type="ECO:0008006" key="5">
    <source>
        <dbReference type="Google" id="ProtNLM"/>
    </source>
</evidence>
<evidence type="ECO:0000256" key="1">
    <source>
        <dbReference type="SAM" id="MobiDB-lite"/>
    </source>
</evidence>
<evidence type="ECO:0000313" key="4">
    <source>
        <dbReference type="Proteomes" id="UP000254937"/>
    </source>
</evidence>
<name>A0A370PNW4_ASPPH</name>
<feature type="compositionally biased region" description="Basic and acidic residues" evidence="1">
    <location>
        <begin position="103"/>
        <end position="114"/>
    </location>
</feature>
<evidence type="ECO:0000313" key="3">
    <source>
        <dbReference type="EMBL" id="RDK43877.1"/>
    </source>
</evidence>
<evidence type="ECO:0000256" key="2">
    <source>
        <dbReference type="SAM" id="SignalP"/>
    </source>
</evidence>
<protein>
    <recommendedName>
        <fullName evidence="5">Secreted protein</fullName>
    </recommendedName>
</protein>
<gene>
    <name evidence="3" type="ORF">M752DRAFT_264783</name>
</gene>